<dbReference type="Proteomes" id="UP001642540">
    <property type="component" value="Unassembled WGS sequence"/>
</dbReference>
<reference evidence="2 3" key="1">
    <citation type="submission" date="2024-08" db="EMBL/GenBank/DDBJ databases">
        <authorList>
            <person name="Cucini C."/>
            <person name="Frati F."/>
        </authorList>
    </citation>
    <scope>NUCLEOTIDE SEQUENCE [LARGE SCALE GENOMIC DNA]</scope>
</reference>
<gene>
    <name evidence="2" type="ORF">ODALV1_LOCUS136</name>
</gene>
<keyword evidence="3" id="KW-1185">Reference proteome</keyword>
<organism evidence="2 3">
    <name type="scientific">Orchesella dallaii</name>
    <dbReference type="NCBI Taxonomy" id="48710"/>
    <lineage>
        <taxon>Eukaryota</taxon>
        <taxon>Metazoa</taxon>
        <taxon>Ecdysozoa</taxon>
        <taxon>Arthropoda</taxon>
        <taxon>Hexapoda</taxon>
        <taxon>Collembola</taxon>
        <taxon>Entomobryomorpha</taxon>
        <taxon>Entomobryoidea</taxon>
        <taxon>Orchesellidae</taxon>
        <taxon>Orchesellinae</taxon>
        <taxon>Orchesella</taxon>
    </lineage>
</organism>
<dbReference type="EMBL" id="CAXLJM020000001">
    <property type="protein sequence ID" value="CAL8068152.1"/>
    <property type="molecule type" value="Genomic_DNA"/>
</dbReference>
<evidence type="ECO:0000256" key="1">
    <source>
        <dbReference type="SAM" id="MobiDB-lite"/>
    </source>
</evidence>
<comment type="caution">
    <text evidence="2">The sequence shown here is derived from an EMBL/GenBank/DDBJ whole genome shotgun (WGS) entry which is preliminary data.</text>
</comment>
<protein>
    <submittedName>
        <fullName evidence="2">Uncharacterized protein</fullName>
    </submittedName>
</protein>
<proteinExistence type="predicted"/>
<name>A0ABP1PHR2_9HEXA</name>
<sequence>MGSELDLTCLESLEKEVTLNSGMDVDPVDDNDNDNHCNELDLDITVELSSTNGKDGNDSQLSSATTIGSMTFASQHEVEDRIPQRLTETDKPEGKDTDGEDFAAEVDIEVELEPEDNRPVISVRNFAEIAENDDEEDGASDDDDIFIIEEVSLNRNEISASDLKRMSLDLTVEEEMHDLGSFYRVVSLKSE</sequence>
<accession>A0ABP1PHR2</accession>
<evidence type="ECO:0000313" key="2">
    <source>
        <dbReference type="EMBL" id="CAL8068152.1"/>
    </source>
</evidence>
<feature type="compositionally biased region" description="Basic and acidic residues" evidence="1">
    <location>
        <begin position="76"/>
        <end position="97"/>
    </location>
</feature>
<feature type="region of interest" description="Disordered" evidence="1">
    <location>
        <begin position="72"/>
        <end position="103"/>
    </location>
</feature>
<evidence type="ECO:0000313" key="3">
    <source>
        <dbReference type="Proteomes" id="UP001642540"/>
    </source>
</evidence>